<dbReference type="CDD" id="cd00086">
    <property type="entry name" value="homeodomain"/>
    <property type="match status" value="1"/>
</dbReference>
<dbReference type="Gene3D" id="1.50.40.10">
    <property type="entry name" value="Mitochondrial carrier domain"/>
    <property type="match status" value="1"/>
</dbReference>
<proteinExistence type="inferred from homology"/>
<comment type="caution">
    <text evidence="17">The sequence shown here is derived from an EMBL/GenBank/DDBJ whole genome shotgun (WGS) entry which is preliminary data.</text>
</comment>
<feature type="transmembrane region" description="Helical" evidence="15">
    <location>
        <begin position="516"/>
        <end position="535"/>
    </location>
</feature>
<evidence type="ECO:0000259" key="16">
    <source>
        <dbReference type="PROSITE" id="PS50071"/>
    </source>
</evidence>
<gene>
    <name evidence="17" type="ORF">Rt10032_c05g2263</name>
</gene>
<keyword evidence="9 13" id="KW-0472">Membrane</keyword>
<dbReference type="InterPro" id="IPR009057">
    <property type="entry name" value="Homeodomain-like_sf"/>
</dbReference>
<comment type="subcellular location">
    <subcellularLocation>
        <location evidence="1">Membrane</location>
        <topology evidence="1">Multi-pass membrane protein</topology>
    </subcellularLocation>
    <subcellularLocation>
        <location evidence="12">Nucleus</location>
    </subcellularLocation>
</comment>
<evidence type="ECO:0000256" key="3">
    <source>
        <dbReference type="ARBA" id="ARBA00006375"/>
    </source>
</evidence>
<evidence type="ECO:0000256" key="13">
    <source>
        <dbReference type="PROSITE-ProRule" id="PRU00282"/>
    </source>
</evidence>
<evidence type="ECO:0000256" key="5">
    <source>
        <dbReference type="ARBA" id="ARBA00022692"/>
    </source>
</evidence>
<keyword evidence="11 12" id="KW-0539">Nucleus</keyword>
<evidence type="ECO:0000256" key="4">
    <source>
        <dbReference type="ARBA" id="ARBA00022448"/>
    </source>
</evidence>
<dbReference type="GO" id="GO:0003677">
    <property type="term" value="F:DNA binding"/>
    <property type="evidence" value="ECO:0007669"/>
    <property type="project" value="UniProtKB-UniRule"/>
</dbReference>
<dbReference type="InterPro" id="IPR023395">
    <property type="entry name" value="MCP_dom_sf"/>
</dbReference>
<evidence type="ECO:0000256" key="9">
    <source>
        <dbReference type="ARBA" id="ARBA00023136"/>
    </source>
</evidence>
<sequence>MAIHIVSTGLVNLKAKEEEIQAALGHGLYHILGAGLLDAKPLSTSFETVNPGSPDNLTTFTPYRQWFLDHFLNPYPSSKDKDALLAQVTVHTRRQLDTWYTNQRRRSGWHALRRKYGHISTLLKRIDEADEGDEEMREARWEIERVRAYFKNDRQDHVRDEIREIVCQGPPTTATNRRVEAGAAGRLVGRTQHARNQFAPSFVDNLPPAPAPPTPGSWTPESVAQDDSYVPATPATRLLPAPRLPSTVSSTNSSRRSFSNDSSSSTDSLISYDSLDIPVSIPGPASPPLSSSLLNFDGRSTSVYSSPARTSRLSPRRGSFVVRNGLYPTRPHPYFCTVNELPTEEALAGSEAAVQESTKQAYLNPWVIVASSSSAISARVFTHPLDTIRIRIQTAGHPVPPLRELVPAPRVRGLYAGLPVAIGFSVPALSVYLATYEASKRYFSEKFLPQDREASLLQQIPVFVAAGTAAEFASGAIWTPLDVLKSRLQTGREGTSAVALTRKIIKNEGWMGLMRGYWMGTAIFVPNISVYWCIYESLKMRFIPKYSSYRLSSAASPASAQPDSPSASPASPTSADTATESTGIPVTLRYTLCSVSAVAVAACTTSPIEVIQARWQTSGGTVKGGISQIVRDLWRQEGAKAFTRGLGIRVAYAIPANGISMTIYESIKRWKGLS</sequence>
<dbReference type="EMBL" id="BJWK01000005">
    <property type="protein sequence ID" value="GEM08246.1"/>
    <property type="molecule type" value="Genomic_DNA"/>
</dbReference>
<dbReference type="InterPro" id="IPR018108">
    <property type="entry name" value="MCP_transmembrane"/>
</dbReference>
<dbReference type="Pfam" id="PF05920">
    <property type="entry name" value="Homeobox_KN"/>
    <property type="match status" value="1"/>
</dbReference>
<protein>
    <submittedName>
        <fullName evidence="17">SNc domain-containing protein</fullName>
    </submittedName>
</protein>
<evidence type="ECO:0000256" key="2">
    <source>
        <dbReference type="ARBA" id="ARBA00005800"/>
    </source>
</evidence>
<dbReference type="GO" id="GO:0006355">
    <property type="term" value="P:regulation of DNA-templated transcription"/>
    <property type="evidence" value="ECO:0007669"/>
    <property type="project" value="InterPro"/>
</dbReference>
<evidence type="ECO:0000256" key="6">
    <source>
        <dbReference type="ARBA" id="ARBA00022737"/>
    </source>
</evidence>
<feature type="DNA-binding region" description="Homeobox" evidence="12">
    <location>
        <begin position="66"/>
        <end position="111"/>
    </location>
</feature>
<evidence type="ECO:0000256" key="15">
    <source>
        <dbReference type="SAM" id="Phobius"/>
    </source>
</evidence>
<dbReference type="Gene3D" id="1.10.10.60">
    <property type="entry name" value="Homeodomain-like"/>
    <property type="match status" value="1"/>
</dbReference>
<feature type="domain" description="Homeobox" evidence="16">
    <location>
        <begin position="64"/>
        <end position="110"/>
    </location>
</feature>
<organism evidence="17 18">
    <name type="scientific">Rhodotorula toruloides</name>
    <name type="common">Yeast</name>
    <name type="synonym">Rhodosporidium toruloides</name>
    <dbReference type="NCBI Taxonomy" id="5286"/>
    <lineage>
        <taxon>Eukaryota</taxon>
        <taxon>Fungi</taxon>
        <taxon>Dikarya</taxon>
        <taxon>Basidiomycota</taxon>
        <taxon>Pucciniomycotina</taxon>
        <taxon>Microbotryomycetes</taxon>
        <taxon>Sporidiobolales</taxon>
        <taxon>Sporidiobolaceae</taxon>
        <taxon>Rhodotorula</taxon>
    </lineage>
</organism>
<evidence type="ECO:0000256" key="11">
    <source>
        <dbReference type="ARBA" id="ARBA00023242"/>
    </source>
</evidence>
<feature type="compositionally biased region" description="Low complexity" evidence="14">
    <location>
        <begin position="231"/>
        <end position="267"/>
    </location>
</feature>
<dbReference type="Proteomes" id="UP000321518">
    <property type="component" value="Unassembled WGS sequence"/>
</dbReference>
<feature type="repeat" description="Solcar" evidence="13">
    <location>
        <begin position="585"/>
        <end position="670"/>
    </location>
</feature>
<dbReference type="GO" id="GO:0005634">
    <property type="term" value="C:nucleus"/>
    <property type="evidence" value="ECO:0007669"/>
    <property type="project" value="UniProtKB-SubCell"/>
</dbReference>
<evidence type="ECO:0000256" key="10">
    <source>
        <dbReference type="ARBA" id="ARBA00023155"/>
    </source>
</evidence>
<keyword evidence="6" id="KW-0677">Repeat</keyword>
<keyword evidence="8 12" id="KW-0238">DNA-binding</keyword>
<feature type="repeat" description="Solcar" evidence="13">
    <location>
        <begin position="365"/>
        <end position="442"/>
    </location>
</feature>
<keyword evidence="7 15" id="KW-1133">Transmembrane helix</keyword>
<evidence type="ECO:0000313" key="18">
    <source>
        <dbReference type="Proteomes" id="UP000321518"/>
    </source>
</evidence>
<reference evidence="17 18" key="1">
    <citation type="submission" date="2019-07" db="EMBL/GenBank/DDBJ databases">
        <title>Rhodotorula toruloides NBRC10032 genome sequencing.</title>
        <authorList>
            <person name="Shida Y."/>
            <person name="Takaku H."/>
            <person name="Ogasawara W."/>
            <person name="Mori K."/>
        </authorList>
    </citation>
    <scope>NUCLEOTIDE SEQUENCE [LARGE SCALE GENOMIC DNA]</scope>
    <source>
        <strain evidence="17 18">NBRC10032</strain>
    </source>
</reference>
<keyword evidence="10 12" id="KW-0371">Homeobox</keyword>
<feature type="region of interest" description="Disordered" evidence="14">
    <location>
        <begin position="200"/>
        <end position="267"/>
    </location>
</feature>
<keyword evidence="5 13" id="KW-0812">Transmembrane</keyword>
<dbReference type="PROSITE" id="PS50071">
    <property type="entry name" value="HOMEOBOX_2"/>
    <property type="match status" value="1"/>
</dbReference>
<comment type="similarity">
    <text evidence="3">Belongs to the mitochondrial carrier (TC 2.A.29) family.</text>
</comment>
<comment type="similarity">
    <text evidence="2">Belongs to the TALE/M-ATYP homeobox family.</text>
</comment>
<evidence type="ECO:0000256" key="8">
    <source>
        <dbReference type="ARBA" id="ARBA00023125"/>
    </source>
</evidence>
<feature type="region of interest" description="Disordered" evidence="14">
    <location>
        <begin position="557"/>
        <end position="579"/>
    </location>
</feature>
<dbReference type="SUPFAM" id="SSF103506">
    <property type="entry name" value="Mitochondrial carrier"/>
    <property type="match status" value="1"/>
</dbReference>
<evidence type="ECO:0000256" key="7">
    <source>
        <dbReference type="ARBA" id="ARBA00022989"/>
    </source>
</evidence>
<evidence type="ECO:0000256" key="12">
    <source>
        <dbReference type="PROSITE-ProRule" id="PRU00108"/>
    </source>
</evidence>
<dbReference type="OrthoDB" id="250329at2759"/>
<keyword evidence="4" id="KW-0813">Transport</keyword>
<dbReference type="PROSITE" id="PS50920">
    <property type="entry name" value="SOLCAR"/>
    <property type="match status" value="3"/>
</dbReference>
<name>A0A511KE85_RHOTO</name>
<evidence type="ECO:0000256" key="1">
    <source>
        <dbReference type="ARBA" id="ARBA00004141"/>
    </source>
</evidence>
<dbReference type="Pfam" id="PF00153">
    <property type="entry name" value="Mito_carr"/>
    <property type="match status" value="3"/>
</dbReference>
<dbReference type="InterPro" id="IPR008422">
    <property type="entry name" value="KN_HD"/>
</dbReference>
<dbReference type="InterPro" id="IPR001356">
    <property type="entry name" value="HD"/>
</dbReference>
<dbReference type="AlphaFoldDB" id="A0A511KE85"/>
<feature type="repeat" description="Solcar" evidence="13">
    <location>
        <begin position="458"/>
        <end position="541"/>
    </location>
</feature>
<dbReference type="GO" id="GO:0016020">
    <property type="term" value="C:membrane"/>
    <property type="evidence" value="ECO:0007669"/>
    <property type="project" value="UniProtKB-SubCell"/>
</dbReference>
<dbReference type="PANTHER" id="PTHR45667">
    <property type="entry name" value="S-ADENOSYLMETHIONINE MITOCHONDRIAL CARRIER PROTEIN"/>
    <property type="match status" value="1"/>
</dbReference>
<dbReference type="SUPFAM" id="SSF46689">
    <property type="entry name" value="Homeodomain-like"/>
    <property type="match status" value="1"/>
</dbReference>
<feature type="transmembrane region" description="Helical" evidence="15">
    <location>
        <begin position="413"/>
        <end position="435"/>
    </location>
</feature>
<evidence type="ECO:0000256" key="14">
    <source>
        <dbReference type="SAM" id="MobiDB-lite"/>
    </source>
</evidence>
<evidence type="ECO:0000313" key="17">
    <source>
        <dbReference type="EMBL" id="GEM08246.1"/>
    </source>
</evidence>
<accession>A0A511KE85</accession>